<organism evidence="2 3">
    <name type="scientific">Geosmithia morbida</name>
    <dbReference type="NCBI Taxonomy" id="1094350"/>
    <lineage>
        <taxon>Eukaryota</taxon>
        <taxon>Fungi</taxon>
        <taxon>Dikarya</taxon>
        <taxon>Ascomycota</taxon>
        <taxon>Pezizomycotina</taxon>
        <taxon>Sordariomycetes</taxon>
        <taxon>Hypocreomycetidae</taxon>
        <taxon>Hypocreales</taxon>
        <taxon>Bionectriaceae</taxon>
        <taxon>Geosmithia</taxon>
    </lineage>
</organism>
<feature type="transmembrane region" description="Helical" evidence="1">
    <location>
        <begin position="50"/>
        <end position="70"/>
    </location>
</feature>
<dbReference type="AlphaFoldDB" id="A0A9P5D6Y7"/>
<keyword evidence="1" id="KW-0812">Transmembrane</keyword>
<evidence type="ECO:0000313" key="3">
    <source>
        <dbReference type="Proteomes" id="UP000749293"/>
    </source>
</evidence>
<protein>
    <recommendedName>
        <fullName evidence="4">MARVEL domain-containing protein</fullName>
    </recommendedName>
</protein>
<keyword evidence="3" id="KW-1185">Reference proteome</keyword>
<dbReference type="OrthoDB" id="5223409at2759"/>
<proteinExistence type="predicted"/>
<sequence length="184" mass="20158">MSVPILPRWLLYLRASTILVSLGVLVASAYNLSLYSSGAVPTSSPPGFLIFNSILTWIVLGAMLILEIFLPRFYHRTTFIGLMLLIPIFWMAGWSWAASWSNRLSAILNGNDSSQFDGTVYKAFYASLTAGAVLGAVVWIMTSITSFVFIRICLLDVTGSGNTDAELVERSKSDDASDKQARFA</sequence>
<feature type="transmembrane region" description="Helical" evidence="1">
    <location>
        <begin position="77"/>
        <end position="97"/>
    </location>
</feature>
<dbReference type="PANTHER" id="PTHR37451:SF4">
    <property type="entry name" value="MARVEL DOMAIN-CONTAINING PROTEIN"/>
    <property type="match status" value="1"/>
</dbReference>
<feature type="transmembrane region" description="Helical" evidence="1">
    <location>
        <begin position="123"/>
        <end position="150"/>
    </location>
</feature>
<dbReference type="EMBL" id="JAANYQ010000003">
    <property type="protein sequence ID" value="KAF4125255.1"/>
    <property type="molecule type" value="Genomic_DNA"/>
</dbReference>
<dbReference type="Proteomes" id="UP000749293">
    <property type="component" value="Unassembled WGS sequence"/>
</dbReference>
<dbReference type="RefSeq" id="XP_035323907.1">
    <property type="nucleotide sequence ID" value="XM_035466070.1"/>
</dbReference>
<dbReference type="PANTHER" id="PTHR37451">
    <property type="entry name" value="MARVEL DOMAIN"/>
    <property type="match status" value="1"/>
</dbReference>
<feature type="transmembrane region" description="Helical" evidence="1">
    <location>
        <begin position="12"/>
        <end position="30"/>
    </location>
</feature>
<evidence type="ECO:0000313" key="2">
    <source>
        <dbReference type="EMBL" id="KAF4125255.1"/>
    </source>
</evidence>
<name>A0A9P5D6Y7_9HYPO</name>
<evidence type="ECO:0008006" key="4">
    <source>
        <dbReference type="Google" id="ProtNLM"/>
    </source>
</evidence>
<keyword evidence="1" id="KW-0472">Membrane</keyword>
<evidence type="ECO:0000256" key="1">
    <source>
        <dbReference type="SAM" id="Phobius"/>
    </source>
</evidence>
<accession>A0A9P5D6Y7</accession>
<dbReference type="GeneID" id="55970323"/>
<comment type="caution">
    <text evidence="2">The sequence shown here is derived from an EMBL/GenBank/DDBJ whole genome shotgun (WGS) entry which is preliminary data.</text>
</comment>
<keyword evidence="1" id="KW-1133">Transmembrane helix</keyword>
<reference evidence="2" key="1">
    <citation type="submission" date="2020-03" db="EMBL/GenBank/DDBJ databases">
        <title>Site-based positive gene gene selection in Geosmithia morbida across the United States reveals a broad range of putative effectors and factors for local host and environmental adapation.</title>
        <authorList>
            <person name="Onufrak A."/>
            <person name="Murdoch R.W."/>
            <person name="Gazis R."/>
            <person name="Huff M."/>
            <person name="Staton M."/>
            <person name="Klingeman W."/>
            <person name="Hadziabdic D."/>
        </authorList>
    </citation>
    <scope>NUCLEOTIDE SEQUENCE</scope>
    <source>
        <strain evidence="2">1262</strain>
    </source>
</reference>
<gene>
    <name evidence="2" type="ORF">GMORB2_4095</name>
</gene>